<keyword evidence="3" id="KW-1185">Reference proteome</keyword>
<reference evidence="2" key="2">
    <citation type="submission" date="2020-09" db="EMBL/GenBank/DDBJ databases">
        <authorList>
            <person name="Sun Q."/>
            <person name="Zhou Y."/>
        </authorList>
    </citation>
    <scope>NUCLEOTIDE SEQUENCE</scope>
    <source>
        <strain evidence="2">CGMCC 1.15082</strain>
    </source>
</reference>
<feature type="domain" description="Glycosyltransferase 2-like" evidence="1">
    <location>
        <begin position="7"/>
        <end position="167"/>
    </location>
</feature>
<gene>
    <name evidence="2" type="ORF">GCM10011491_13180</name>
</gene>
<dbReference type="RefSeq" id="WP_188822683.1">
    <property type="nucleotide sequence ID" value="NZ_BMHH01000004.1"/>
</dbReference>
<evidence type="ECO:0000313" key="3">
    <source>
        <dbReference type="Proteomes" id="UP000646478"/>
    </source>
</evidence>
<reference evidence="2" key="1">
    <citation type="journal article" date="2014" name="Int. J. Syst. Evol. Microbiol.">
        <title>Complete genome sequence of Corynebacterium casei LMG S-19264T (=DSM 44701T), isolated from a smear-ripened cheese.</title>
        <authorList>
            <consortium name="US DOE Joint Genome Institute (JGI-PGF)"/>
            <person name="Walter F."/>
            <person name="Albersmeier A."/>
            <person name="Kalinowski J."/>
            <person name="Ruckert C."/>
        </authorList>
    </citation>
    <scope>NUCLEOTIDE SEQUENCE</scope>
    <source>
        <strain evidence="2">CGMCC 1.15082</strain>
    </source>
</reference>
<dbReference type="PANTHER" id="PTHR22916:SF3">
    <property type="entry name" value="UDP-GLCNAC:BETAGAL BETA-1,3-N-ACETYLGLUCOSAMINYLTRANSFERASE-LIKE PROTEIN 1"/>
    <property type="match status" value="1"/>
</dbReference>
<sequence length="313" mass="35191">MSQPRVSVMVPCYNARHFLAECLDSIIAQNRDDMQIVVSDDCSTDGTQDVLREYEQNHPRLIKAFYNPKNLGITPNCNQALMACDGEYISLFAGDDVMLPGKLDMQVRYMESHPDVVMTYHAVEIFNSDTDMTLSTTNTSSRLDTSDVTNIIRKMGIAGPMSIMFRRSSMPKDGYNSSLPVASDWLLQIQIAVTGKVEKLPGVWCRYRKHGVNNGKDLNAYKHEFVETLKIVKQLYSDRPDIMAACEAGLARFRAGDAFRELSVSRNAARALLREALSHHVRPSYLLAYGATWIPGIDGIARAQKERLKRYLG</sequence>
<accession>A0A916S7M3</accession>
<proteinExistence type="predicted"/>
<dbReference type="Proteomes" id="UP000646478">
    <property type="component" value="Unassembled WGS sequence"/>
</dbReference>
<dbReference type="GO" id="GO:0016758">
    <property type="term" value="F:hexosyltransferase activity"/>
    <property type="evidence" value="ECO:0007669"/>
    <property type="project" value="UniProtKB-ARBA"/>
</dbReference>
<dbReference type="EMBL" id="BMHH01000004">
    <property type="protein sequence ID" value="GGA86872.1"/>
    <property type="molecule type" value="Genomic_DNA"/>
</dbReference>
<protein>
    <recommendedName>
        <fullName evidence="1">Glycosyltransferase 2-like domain-containing protein</fullName>
    </recommendedName>
</protein>
<evidence type="ECO:0000313" key="2">
    <source>
        <dbReference type="EMBL" id="GGA86872.1"/>
    </source>
</evidence>
<dbReference type="InterPro" id="IPR001173">
    <property type="entry name" value="Glyco_trans_2-like"/>
</dbReference>
<dbReference type="Gene3D" id="3.90.550.10">
    <property type="entry name" value="Spore Coat Polysaccharide Biosynthesis Protein SpsA, Chain A"/>
    <property type="match status" value="1"/>
</dbReference>
<dbReference type="SUPFAM" id="SSF53448">
    <property type="entry name" value="Nucleotide-diphospho-sugar transferases"/>
    <property type="match status" value="1"/>
</dbReference>
<name>A0A916S7M3_9HYPH</name>
<evidence type="ECO:0000259" key="1">
    <source>
        <dbReference type="Pfam" id="PF00535"/>
    </source>
</evidence>
<dbReference type="Pfam" id="PF00535">
    <property type="entry name" value="Glycos_transf_2"/>
    <property type="match status" value="1"/>
</dbReference>
<dbReference type="InterPro" id="IPR029044">
    <property type="entry name" value="Nucleotide-diphossugar_trans"/>
</dbReference>
<comment type="caution">
    <text evidence="2">The sequence shown here is derived from an EMBL/GenBank/DDBJ whole genome shotgun (WGS) entry which is preliminary data.</text>
</comment>
<organism evidence="2 3">
    <name type="scientific">Brucella endophytica</name>
    <dbReference type="NCBI Taxonomy" id="1963359"/>
    <lineage>
        <taxon>Bacteria</taxon>
        <taxon>Pseudomonadati</taxon>
        <taxon>Pseudomonadota</taxon>
        <taxon>Alphaproteobacteria</taxon>
        <taxon>Hyphomicrobiales</taxon>
        <taxon>Brucellaceae</taxon>
        <taxon>Brucella/Ochrobactrum group</taxon>
        <taxon>Brucella</taxon>
    </lineage>
</organism>
<dbReference type="PANTHER" id="PTHR22916">
    <property type="entry name" value="GLYCOSYLTRANSFERASE"/>
    <property type="match status" value="1"/>
</dbReference>
<dbReference type="AlphaFoldDB" id="A0A916S7M3"/>